<protein>
    <submittedName>
        <fullName evidence="6">Transcriptional regulator</fullName>
    </submittedName>
</protein>
<dbReference type="InterPro" id="IPR039420">
    <property type="entry name" value="WalR-like"/>
</dbReference>
<dbReference type="AlphaFoldDB" id="A0A086XWQ1"/>
<evidence type="ECO:0000256" key="2">
    <source>
        <dbReference type="PROSITE-ProRule" id="PRU00169"/>
    </source>
</evidence>
<keyword evidence="1 3" id="KW-0238">DNA-binding</keyword>
<dbReference type="SMART" id="SM00862">
    <property type="entry name" value="Trans_reg_C"/>
    <property type="match status" value="1"/>
</dbReference>
<name>A0A086XWQ1_9RHOB</name>
<dbReference type="InterPro" id="IPR011006">
    <property type="entry name" value="CheY-like_superfamily"/>
</dbReference>
<dbReference type="GO" id="GO:0000156">
    <property type="term" value="F:phosphorelay response regulator activity"/>
    <property type="evidence" value="ECO:0007669"/>
    <property type="project" value="TreeGrafter"/>
</dbReference>
<dbReference type="Pfam" id="PF00072">
    <property type="entry name" value="Response_reg"/>
    <property type="match status" value="1"/>
</dbReference>
<dbReference type="Pfam" id="PF00486">
    <property type="entry name" value="Trans_reg_C"/>
    <property type="match status" value="1"/>
</dbReference>
<evidence type="ECO:0000259" key="4">
    <source>
        <dbReference type="PROSITE" id="PS50110"/>
    </source>
</evidence>
<dbReference type="PANTHER" id="PTHR48111">
    <property type="entry name" value="REGULATOR OF RPOS"/>
    <property type="match status" value="1"/>
</dbReference>
<dbReference type="STRING" id="1105367.CG50_01575"/>
<dbReference type="Proteomes" id="UP000028824">
    <property type="component" value="Unassembled WGS sequence"/>
</dbReference>
<evidence type="ECO:0000313" key="6">
    <source>
        <dbReference type="EMBL" id="KFI26451.1"/>
    </source>
</evidence>
<feature type="domain" description="Response regulatory" evidence="4">
    <location>
        <begin position="1"/>
        <end position="113"/>
    </location>
</feature>
<keyword evidence="7" id="KW-1185">Reference proteome</keyword>
<organism evidence="6 7">
    <name type="scientific">Paenirhodobacter enshiensis</name>
    <dbReference type="NCBI Taxonomy" id="1105367"/>
    <lineage>
        <taxon>Bacteria</taxon>
        <taxon>Pseudomonadati</taxon>
        <taxon>Pseudomonadota</taxon>
        <taxon>Alphaproteobacteria</taxon>
        <taxon>Rhodobacterales</taxon>
        <taxon>Rhodobacter group</taxon>
        <taxon>Paenirhodobacter</taxon>
    </lineage>
</organism>
<dbReference type="GO" id="GO:0000976">
    <property type="term" value="F:transcription cis-regulatory region binding"/>
    <property type="evidence" value="ECO:0007669"/>
    <property type="project" value="TreeGrafter"/>
</dbReference>
<feature type="modified residue" description="4-aspartylphosphate" evidence="2">
    <location>
        <position position="49"/>
    </location>
</feature>
<dbReference type="PROSITE" id="PS50110">
    <property type="entry name" value="RESPONSE_REGULATORY"/>
    <property type="match status" value="1"/>
</dbReference>
<dbReference type="GO" id="GO:0032993">
    <property type="term" value="C:protein-DNA complex"/>
    <property type="evidence" value="ECO:0007669"/>
    <property type="project" value="TreeGrafter"/>
</dbReference>
<feature type="domain" description="OmpR/PhoB-type" evidence="5">
    <location>
        <begin position="127"/>
        <end position="226"/>
    </location>
</feature>
<sequence length="227" mass="24381">MLIVDDEPQIRRFLTHAFEAAGYEPLHAGSGAEALAQCAAQAPDLVILDLGLPDMDGKAVLEALHRDGDVPVIVLSARDSEMEKIMALDLGASDFVTKPFGIGELLARIRASLRHRAEPAAAEGTLPGAIVRGALRISVALRTVEYGGTALHLTPKEYELLVVLVQNSDRVMTHGQLLAQVWGPAHAGDVTYLRVFIGQLRQKLAAAGATADHIHTELGIGYRWKDS</sequence>
<keyword evidence="2" id="KW-0597">Phosphoprotein</keyword>
<gene>
    <name evidence="6" type="ORF">CG50_01575</name>
</gene>
<dbReference type="GO" id="GO:0006355">
    <property type="term" value="P:regulation of DNA-templated transcription"/>
    <property type="evidence" value="ECO:0007669"/>
    <property type="project" value="InterPro"/>
</dbReference>
<dbReference type="SUPFAM" id="SSF52172">
    <property type="entry name" value="CheY-like"/>
    <property type="match status" value="1"/>
</dbReference>
<dbReference type="EMBL" id="JFZB01000014">
    <property type="protein sequence ID" value="KFI26451.1"/>
    <property type="molecule type" value="Genomic_DNA"/>
</dbReference>
<dbReference type="GO" id="GO:0005829">
    <property type="term" value="C:cytosol"/>
    <property type="evidence" value="ECO:0007669"/>
    <property type="project" value="TreeGrafter"/>
</dbReference>
<accession>A0A086XWQ1</accession>
<dbReference type="PANTHER" id="PTHR48111:SF50">
    <property type="entry name" value="KDP OPERON TRANSCRIPTIONAL REGULATORY PROTEIN KDPE"/>
    <property type="match status" value="1"/>
</dbReference>
<reference evidence="6 7" key="1">
    <citation type="submission" date="2014-03" db="EMBL/GenBank/DDBJ databases">
        <title>Genome of Paenirhodobacter enshiensis DW2-9.</title>
        <authorList>
            <person name="Wang D."/>
            <person name="Wang G."/>
        </authorList>
    </citation>
    <scope>NUCLEOTIDE SEQUENCE [LARGE SCALE GENOMIC DNA]</scope>
    <source>
        <strain evidence="6 7">DW2-9</strain>
    </source>
</reference>
<dbReference type="PROSITE" id="PS51755">
    <property type="entry name" value="OMPR_PHOB"/>
    <property type="match status" value="1"/>
</dbReference>
<dbReference type="SMART" id="SM00448">
    <property type="entry name" value="REC"/>
    <property type="match status" value="1"/>
</dbReference>
<proteinExistence type="predicted"/>
<dbReference type="Gene3D" id="1.10.10.10">
    <property type="entry name" value="Winged helix-like DNA-binding domain superfamily/Winged helix DNA-binding domain"/>
    <property type="match status" value="1"/>
</dbReference>
<dbReference type="InterPro" id="IPR001867">
    <property type="entry name" value="OmpR/PhoB-type_DNA-bd"/>
</dbReference>
<dbReference type="CDD" id="cd00383">
    <property type="entry name" value="trans_reg_C"/>
    <property type="match status" value="1"/>
</dbReference>
<dbReference type="InterPro" id="IPR036388">
    <property type="entry name" value="WH-like_DNA-bd_sf"/>
</dbReference>
<dbReference type="Gene3D" id="3.40.50.2300">
    <property type="match status" value="1"/>
</dbReference>
<evidence type="ECO:0000256" key="3">
    <source>
        <dbReference type="PROSITE-ProRule" id="PRU01091"/>
    </source>
</evidence>
<evidence type="ECO:0000313" key="7">
    <source>
        <dbReference type="Proteomes" id="UP000028824"/>
    </source>
</evidence>
<dbReference type="InterPro" id="IPR001789">
    <property type="entry name" value="Sig_transdc_resp-reg_receiver"/>
</dbReference>
<dbReference type="eggNOG" id="COG0745">
    <property type="taxonomic scope" value="Bacteria"/>
</dbReference>
<evidence type="ECO:0000256" key="1">
    <source>
        <dbReference type="ARBA" id="ARBA00023125"/>
    </source>
</evidence>
<feature type="DNA-binding region" description="OmpR/PhoB-type" evidence="3">
    <location>
        <begin position="127"/>
        <end position="226"/>
    </location>
</feature>
<comment type="caution">
    <text evidence="6">The sequence shown here is derived from an EMBL/GenBank/DDBJ whole genome shotgun (WGS) entry which is preliminary data.</text>
</comment>
<evidence type="ECO:0000259" key="5">
    <source>
        <dbReference type="PROSITE" id="PS51755"/>
    </source>
</evidence>
<dbReference type="Gene3D" id="6.10.250.690">
    <property type="match status" value="1"/>
</dbReference>